<feature type="site" description="Transition state stabilizer" evidence="10">
    <location>
        <position position="414"/>
    </location>
</feature>
<dbReference type="GO" id="GO:0005737">
    <property type="term" value="C:cytoplasm"/>
    <property type="evidence" value="ECO:0007669"/>
    <property type="project" value="TreeGrafter"/>
</dbReference>
<keyword evidence="3 11" id="KW-0645">Protease</keyword>
<evidence type="ECO:0000256" key="1">
    <source>
        <dbReference type="ARBA" id="ARBA00010136"/>
    </source>
</evidence>
<evidence type="ECO:0000256" key="2">
    <source>
        <dbReference type="ARBA" id="ARBA00022438"/>
    </source>
</evidence>
<keyword evidence="6 9" id="KW-0862">Zinc</keyword>
<sequence length="924" mass="101776">MCMCNVQSTEQNVVGSASEDREILPAALKPINYDLWLQPDLTSFTFDGTVAISVSVHEDTTKVVLNSKELTIHKATVTQGDLKQTATSIEFNKAKETVTFEFDSVIVAGSSAVVYVEFTGVHNDQLHGFYRSSYNDAEGNKRHLVVTQFEACDARQAFPSFDEPALKATFDCTLVVDADLAALSNMNEVSSTAFVNTAGRSVKEVKFARTPIMSTYLLAFVVGDFECVETVAKPAGANPITVRVFALRGSASQGEFALGVGARTLEYFSEYFNEAYPLPKCDMVAIPDFGAGAMENWGLVTYRNVALLCNEATATTKAKKGIAYVIAHELAHQWFGNLVTMSWWNDLWLNEGFATFVGWLATDHLFPEWDIWTGYITGVYTNALSLDSFRSSHPIQVDVKSANDIGQIFDAISYSKGSSVIRMLNDFLGGQIFMDGVRTYLQEFKYKNTVTADLWRHLSASSGLDISTLMHGWTRETGYPLLTIENQEYNDEEKTLSVTLSQSRFLAAGDLKPEEDEVTWWVPITVVSHLTGKSGATKHVLAEKNGTITFPYDASEGAFWKLNFGASGLYRVKYQAAHVAQIGSLLQTNLSAFSAGDRIMFINDAYMLSTAGLGPITSALDMIKALALAGESEYNVLSQIKTTLDALSSSLYREDAATREGVKQLGRLVFGDKVAAFGYDFPETEEYFARLTRSLVIEAAASAGVESVQADLRERFDRFVAGDASALHPEIRGIAYVNALATSDAANVESVFTALLAIQANPKTQDSEKNEILRALGSANSPALIDRLINVILFDKEIVRMQDFMMVLIGLVNGNNESAVIRPLMWQWFKNNYEKLRSLYHNKSALGGPFRACAMTLIGDDSSAEVESWARGDGLEGEELETRKKDTVEGYYRAVDQTLESIRTRTALANREKDNIAAWVASNF</sequence>
<accession>A0A507EL75</accession>
<keyword evidence="16" id="KW-1185">Reference proteome</keyword>
<comment type="caution">
    <text evidence="15">The sequence shown here is derived from an EMBL/GenBank/DDBJ whole genome shotgun (WGS) entry which is preliminary data.</text>
</comment>
<dbReference type="CDD" id="cd09601">
    <property type="entry name" value="M1_APN-Q_like"/>
    <property type="match status" value="1"/>
</dbReference>
<keyword evidence="5 11" id="KW-0378">Hydrolase</keyword>
<dbReference type="SUPFAM" id="SSF55486">
    <property type="entry name" value="Metalloproteases ('zincins'), catalytic domain"/>
    <property type="match status" value="1"/>
</dbReference>
<dbReference type="AlphaFoldDB" id="A0A507EL75"/>
<dbReference type="Pfam" id="PF11838">
    <property type="entry name" value="ERAP1_C"/>
    <property type="match status" value="1"/>
</dbReference>
<evidence type="ECO:0000256" key="6">
    <source>
        <dbReference type="ARBA" id="ARBA00022833"/>
    </source>
</evidence>
<dbReference type="SUPFAM" id="SSF63737">
    <property type="entry name" value="Leukotriene A4 hydrolase N-terminal domain"/>
    <property type="match status" value="1"/>
</dbReference>
<dbReference type="PRINTS" id="PR00756">
    <property type="entry name" value="ALADIPTASE"/>
</dbReference>
<reference evidence="15 16" key="1">
    <citation type="journal article" date="2019" name="Sci. Rep.">
        <title>Comparative genomics of chytrid fungi reveal insights into the obligate biotrophic and pathogenic lifestyle of Synchytrium endobioticum.</title>
        <authorList>
            <person name="van de Vossenberg B.T.L.H."/>
            <person name="Warris S."/>
            <person name="Nguyen H.D.T."/>
            <person name="van Gent-Pelzer M.P.E."/>
            <person name="Joly D.L."/>
            <person name="van de Geest H.C."/>
            <person name="Bonants P.J.M."/>
            <person name="Smith D.S."/>
            <person name="Levesque C.A."/>
            <person name="van der Lee T.A.J."/>
        </authorList>
    </citation>
    <scope>NUCLEOTIDE SEQUENCE [LARGE SCALE GENOMIC DNA]</scope>
    <source>
        <strain evidence="15 16">CBS 675.73</strain>
    </source>
</reference>
<dbReference type="GO" id="GO:0042277">
    <property type="term" value="F:peptide binding"/>
    <property type="evidence" value="ECO:0007669"/>
    <property type="project" value="TreeGrafter"/>
</dbReference>
<dbReference type="Gene3D" id="2.60.40.1910">
    <property type="match status" value="1"/>
</dbReference>
<dbReference type="GO" id="GO:0070006">
    <property type="term" value="F:metalloaminopeptidase activity"/>
    <property type="evidence" value="ECO:0007669"/>
    <property type="project" value="TreeGrafter"/>
</dbReference>
<dbReference type="OrthoDB" id="10031169at2759"/>
<dbReference type="Gene3D" id="1.10.390.10">
    <property type="entry name" value="Neutral Protease Domain 2"/>
    <property type="match status" value="1"/>
</dbReference>
<evidence type="ECO:0000259" key="13">
    <source>
        <dbReference type="Pfam" id="PF11838"/>
    </source>
</evidence>
<gene>
    <name evidence="15" type="ORF">CcCBS67573_g08502</name>
</gene>
<dbReference type="EMBL" id="QEAP01000566">
    <property type="protein sequence ID" value="TPX64095.1"/>
    <property type="molecule type" value="Genomic_DNA"/>
</dbReference>
<evidence type="ECO:0000256" key="9">
    <source>
        <dbReference type="PIRSR" id="PIRSR634016-3"/>
    </source>
</evidence>
<organism evidence="15 16">
    <name type="scientific">Chytriomyces confervae</name>
    <dbReference type="NCBI Taxonomy" id="246404"/>
    <lineage>
        <taxon>Eukaryota</taxon>
        <taxon>Fungi</taxon>
        <taxon>Fungi incertae sedis</taxon>
        <taxon>Chytridiomycota</taxon>
        <taxon>Chytridiomycota incertae sedis</taxon>
        <taxon>Chytridiomycetes</taxon>
        <taxon>Chytridiales</taxon>
        <taxon>Chytriomycetaceae</taxon>
        <taxon>Chytriomyces</taxon>
    </lineage>
</organism>
<dbReference type="InterPro" id="IPR001930">
    <property type="entry name" value="Peptidase_M1"/>
</dbReference>
<protein>
    <recommendedName>
        <fullName evidence="11">Aminopeptidase</fullName>
        <ecNumber evidence="11">3.4.11.-</ecNumber>
    </recommendedName>
</protein>
<dbReference type="PANTHER" id="PTHR11533">
    <property type="entry name" value="PROTEASE M1 ZINC METALLOPROTEASE"/>
    <property type="match status" value="1"/>
</dbReference>
<evidence type="ECO:0000256" key="8">
    <source>
        <dbReference type="PIRSR" id="PIRSR634016-1"/>
    </source>
</evidence>
<evidence type="ECO:0000256" key="5">
    <source>
        <dbReference type="ARBA" id="ARBA00022801"/>
    </source>
</evidence>
<dbReference type="PANTHER" id="PTHR11533:SF174">
    <property type="entry name" value="PUROMYCIN-SENSITIVE AMINOPEPTIDASE-RELATED"/>
    <property type="match status" value="1"/>
</dbReference>
<name>A0A507EL75_9FUNG</name>
<dbReference type="EC" id="3.4.11.-" evidence="11"/>
<feature type="binding site" evidence="9">
    <location>
        <position position="351"/>
    </location>
    <ligand>
        <name>Zn(2+)</name>
        <dbReference type="ChEBI" id="CHEBI:29105"/>
        <note>catalytic</note>
    </ligand>
</feature>
<evidence type="ECO:0000256" key="10">
    <source>
        <dbReference type="PIRSR" id="PIRSR634016-4"/>
    </source>
</evidence>
<dbReference type="GO" id="GO:0016020">
    <property type="term" value="C:membrane"/>
    <property type="evidence" value="ECO:0007669"/>
    <property type="project" value="TreeGrafter"/>
</dbReference>
<dbReference type="Proteomes" id="UP000320333">
    <property type="component" value="Unassembled WGS sequence"/>
</dbReference>
<evidence type="ECO:0000256" key="3">
    <source>
        <dbReference type="ARBA" id="ARBA00022670"/>
    </source>
</evidence>
<dbReference type="Pfam" id="PF17900">
    <property type="entry name" value="Peptidase_M1_N"/>
    <property type="match status" value="1"/>
</dbReference>
<dbReference type="Gene3D" id="1.25.50.20">
    <property type="match status" value="1"/>
</dbReference>
<dbReference type="InterPro" id="IPR042097">
    <property type="entry name" value="Aminopeptidase_N-like_N_sf"/>
</dbReference>
<dbReference type="GO" id="GO:0043171">
    <property type="term" value="P:peptide catabolic process"/>
    <property type="evidence" value="ECO:0007669"/>
    <property type="project" value="TreeGrafter"/>
</dbReference>
<comment type="cofactor">
    <cofactor evidence="9 11">
        <name>Zn(2+)</name>
        <dbReference type="ChEBI" id="CHEBI:29105"/>
    </cofactor>
    <text evidence="9 11">Binds 1 zinc ion per subunit.</text>
</comment>
<keyword evidence="4 9" id="KW-0479">Metal-binding</keyword>
<keyword evidence="7 11" id="KW-0482">Metalloprotease</keyword>
<dbReference type="InterPro" id="IPR014782">
    <property type="entry name" value="Peptidase_M1_dom"/>
</dbReference>
<dbReference type="GO" id="GO:0008270">
    <property type="term" value="F:zinc ion binding"/>
    <property type="evidence" value="ECO:0007669"/>
    <property type="project" value="UniProtKB-UniRule"/>
</dbReference>
<dbReference type="Gene3D" id="2.60.40.1730">
    <property type="entry name" value="tricorn interacting facor f3 domain"/>
    <property type="match status" value="1"/>
</dbReference>
<evidence type="ECO:0000259" key="12">
    <source>
        <dbReference type="Pfam" id="PF01433"/>
    </source>
</evidence>
<evidence type="ECO:0000256" key="7">
    <source>
        <dbReference type="ARBA" id="ARBA00023049"/>
    </source>
</evidence>
<evidence type="ECO:0000259" key="14">
    <source>
        <dbReference type="Pfam" id="PF17900"/>
    </source>
</evidence>
<feature type="domain" description="Aminopeptidase N-like N-terminal" evidence="14">
    <location>
        <begin position="29"/>
        <end position="217"/>
    </location>
</feature>
<comment type="similarity">
    <text evidence="1 11">Belongs to the peptidase M1 family.</text>
</comment>
<evidence type="ECO:0000256" key="11">
    <source>
        <dbReference type="RuleBase" id="RU364040"/>
    </source>
</evidence>
<keyword evidence="2 11" id="KW-0031">Aminopeptidase</keyword>
<feature type="domain" description="Peptidase M1 membrane alanine aminopeptidase" evidence="12">
    <location>
        <begin position="256"/>
        <end position="473"/>
    </location>
</feature>
<evidence type="ECO:0000313" key="16">
    <source>
        <dbReference type="Proteomes" id="UP000320333"/>
    </source>
</evidence>
<dbReference type="InterPro" id="IPR045357">
    <property type="entry name" value="Aminopeptidase_N-like_N"/>
</dbReference>
<evidence type="ECO:0000256" key="4">
    <source>
        <dbReference type="ARBA" id="ARBA00022723"/>
    </source>
</evidence>
<dbReference type="GO" id="GO:0006508">
    <property type="term" value="P:proteolysis"/>
    <property type="evidence" value="ECO:0007669"/>
    <property type="project" value="UniProtKB-KW"/>
</dbReference>
<feature type="domain" description="ERAP1-like C-terminal" evidence="13">
    <location>
        <begin position="560"/>
        <end position="903"/>
    </location>
</feature>
<dbReference type="STRING" id="246404.A0A507EL75"/>
<feature type="binding site" evidence="9">
    <location>
        <position position="332"/>
    </location>
    <ligand>
        <name>Zn(2+)</name>
        <dbReference type="ChEBI" id="CHEBI:29105"/>
        <note>catalytic</note>
    </ligand>
</feature>
<evidence type="ECO:0000313" key="15">
    <source>
        <dbReference type="EMBL" id="TPX64095.1"/>
    </source>
</evidence>
<dbReference type="InterPro" id="IPR034016">
    <property type="entry name" value="M1_APN-typ"/>
</dbReference>
<dbReference type="InterPro" id="IPR024571">
    <property type="entry name" value="ERAP1-like_C_dom"/>
</dbReference>
<dbReference type="FunFam" id="2.60.40.1730:FF:000002">
    <property type="entry name" value="Aminopeptidase"/>
    <property type="match status" value="1"/>
</dbReference>
<proteinExistence type="inferred from homology"/>
<dbReference type="InterPro" id="IPR027268">
    <property type="entry name" value="Peptidase_M4/M1_CTD_sf"/>
</dbReference>
<dbReference type="InterPro" id="IPR050344">
    <property type="entry name" value="Peptidase_M1_aminopeptidases"/>
</dbReference>
<dbReference type="Pfam" id="PF01433">
    <property type="entry name" value="Peptidase_M1"/>
    <property type="match status" value="1"/>
</dbReference>
<feature type="active site" description="Proton acceptor" evidence="8">
    <location>
        <position position="329"/>
    </location>
</feature>
<dbReference type="GO" id="GO:0005615">
    <property type="term" value="C:extracellular space"/>
    <property type="evidence" value="ECO:0007669"/>
    <property type="project" value="TreeGrafter"/>
</dbReference>
<dbReference type="FunFam" id="1.10.390.10:FF:000001">
    <property type="entry name" value="Aminopeptidase"/>
    <property type="match status" value="1"/>
</dbReference>
<feature type="binding site" evidence="9">
    <location>
        <position position="328"/>
    </location>
    <ligand>
        <name>Zn(2+)</name>
        <dbReference type="ChEBI" id="CHEBI:29105"/>
        <note>catalytic</note>
    </ligand>
</feature>